<evidence type="ECO:0000256" key="1">
    <source>
        <dbReference type="ARBA" id="ARBA00022737"/>
    </source>
</evidence>
<accession>A0A7R9CZJ2</accession>
<name>A0A7R9CZJ2_TIMPO</name>
<dbReference type="InterPro" id="IPR036770">
    <property type="entry name" value="Ankyrin_rpt-contain_sf"/>
</dbReference>
<protein>
    <submittedName>
        <fullName evidence="5">Uncharacterized protein</fullName>
    </submittedName>
</protein>
<dbReference type="PROSITE" id="PS50297">
    <property type="entry name" value="ANK_REP_REGION"/>
    <property type="match status" value="2"/>
</dbReference>
<organism evidence="5">
    <name type="scientific">Timema poppense</name>
    <name type="common">Walking stick</name>
    <dbReference type="NCBI Taxonomy" id="170557"/>
    <lineage>
        <taxon>Eukaryota</taxon>
        <taxon>Metazoa</taxon>
        <taxon>Ecdysozoa</taxon>
        <taxon>Arthropoda</taxon>
        <taxon>Hexapoda</taxon>
        <taxon>Insecta</taxon>
        <taxon>Pterygota</taxon>
        <taxon>Neoptera</taxon>
        <taxon>Polyneoptera</taxon>
        <taxon>Phasmatodea</taxon>
        <taxon>Timematodea</taxon>
        <taxon>Timematoidea</taxon>
        <taxon>Timematidae</taxon>
        <taxon>Timema</taxon>
    </lineage>
</organism>
<dbReference type="InterPro" id="IPR002110">
    <property type="entry name" value="Ankyrin_rpt"/>
</dbReference>
<dbReference type="SMART" id="SM00248">
    <property type="entry name" value="ANK"/>
    <property type="match status" value="3"/>
</dbReference>
<dbReference type="EMBL" id="OD001997">
    <property type="protein sequence ID" value="CAD7403862.1"/>
    <property type="molecule type" value="Genomic_DNA"/>
</dbReference>
<dbReference type="AlphaFoldDB" id="A0A7R9CZJ2"/>
<keyword evidence="1" id="KW-0677">Repeat</keyword>
<dbReference type="SUPFAM" id="SSF48403">
    <property type="entry name" value="Ankyrin repeat"/>
    <property type="match status" value="1"/>
</dbReference>
<feature type="compositionally biased region" description="Polar residues" evidence="4">
    <location>
        <begin position="59"/>
        <end position="68"/>
    </location>
</feature>
<proteinExistence type="predicted"/>
<gene>
    <name evidence="5" type="ORF">TPSB3V08_LOCUS4240</name>
</gene>
<dbReference type="PANTHER" id="PTHR24198:SF165">
    <property type="entry name" value="ANKYRIN REPEAT-CONTAINING PROTEIN-RELATED"/>
    <property type="match status" value="1"/>
</dbReference>
<evidence type="ECO:0000256" key="3">
    <source>
        <dbReference type="PROSITE-ProRule" id="PRU00023"/>
    </source>
</evidence>
<evidence type="ECO:0000256" key="2">
    <source>
        <dbReference type="ARBA" id="ARBA00023043"/>
    </source>
</evidence>
<feature type="compositionally biased region" description="Basic and acidic residues" evidence="4">
    <location>
        <begin position="47"/>
        <end position="58"/>
    </location>
</feature>
<feature type="region of interest" description="Disordered" evidence="4">
    <location>
        <begin position="41"/>
        <end position="76"/>
    </location>
</feature>
<evidence type="ECO:0000313" key="5">
    <source>
        <dbReference type="EMBL" id="CAD7403862.1"/>
    </source>
</evidence>
<dbReference type="PROSITE" id="PS50088">
    <property type="entry name" value="ANK_REPEAT"/>
    <property type="match status" value="2"/>
</dbReference>
<dbReference type="Pfam" id="PF12796">
    <property type="entry name" value="Ank_2"/>
    <property type="match status" value="1"/>
</dbReference>
<keyword evidence="2 3" id="KW-0040">ANK repeat</keyword>
<sequence>MPQSIKIKCSSGTLVYYKFILKYLLLIGGVETNPGPKCGVPPLGYHKQIEPHNSRVDGNRQQTPGSPQRSHHTHKQTQLLQQILQSLQDIQIKQEAQQTFIQTLSQTQQEMQQSQQEHFQKNLQIQKEMLRLQKCHFNEFAKNKEEINQLHRHNFQEFGQIKLEITRLEQRHFQQLSQAQQEMYQLYQQHFQQLAQTQIERNQLQQHHFQELARAQQEIKQLQKFQKSYLLNLSLDISKIAMSQKIHHEHSQYHFERTTHKQTEIIQHLQRQQQTSQECRRIQDTMQQTQLLYLQTSSHTQQCVERPQQQHLKHLLDIDKLQLSPGQTCTQKLACIQQRKESSQSIKWKDCENQTLFEEITETEVFKMEPKLMLQTSRFGRTARTMEQEKRRSRAKKNKNISGLHAAVARYTDKNNHTAWSEIVQLLEVKVDSDSETHKQLLDIKSEASPLYRASERGHLELMELLLEHGLDVDKVVFGDDSTLLHAAARYNHVSLVKLLMDHGATINKTDQDGWTALHWSIYWGHLPVSQLLVEADIPTWVVCRPRCFGSDRASNCSWPLTVSCNTPVPHEITNSAQLMKIEEARTAKDDKHANINRKLQRPTNWLDPRNVLSSSIAFMVPLRRSLQDRISYSSPMASLRRIAFRTVASRRTLFITRRDTPLAEHCLRPYDHRSGSINILPSKPSRVFKVTAYLGSIEGDVDSDIS</sequence>
<dbReference type="Gene3D" id="1.25.40.20">
    <property type="entry name" value="Ankyrin repeat-containing domain"/>
    <property type="match status" value="1"/>
</dbReference>
<evidence type="ECO:0000256" key="4">
    <source>
        <dbReference type="SAM" id="MobiDB-lite"/>
    </source>
</evidence>
<dbReference type="PANTHER" id="PTHR24198">
    <property type="entry name" value="ANKYRIN REPEAT AND PROTEIN KINASE DOMAIN-CONTAINING PROTEIN"/>
    <property type="match status" value="1"/>
</dbReference>
<feature type="repeat" description="ANK" evidence="3">
    <location>
        <begin position="480"/>
        <end position="512"/>
    </location>
</feature>
<feature type="repeat" description="ANK" evidence="3">
    <location>
        <begin position="446"/>
        <end position="474"/>
    </location>
</feature>
<reference evidence="5" key="1">
    <citation type="submission" date="2020-11" db="EMBL/GenBank/DDBJ databases">
        <authorList>
            <person name="Tran Van P."/>
        </authorList>
    </citation>
    <scope>NUCLEOTIDE SEQUENCE</scope>
</reference>